<evidence type="ECO:0000259" key="3">
    <source>
        <dbReference type="Pfam" id="PF03358"/>
    </source>
</evidence>
<reference evidence="5" key="1">
    <citation type="submission" date="2016-10" db="EMBL/GenBank/DDBJ databases">
        <authorList>
            <person name="Varghese N."/>
            <person name="Submissions S."/>
        </authorList>
    </citation>
    <scope>NUCLEOTIDE SEQUENCE [LARGE SCALE GENOMIC DNA]</scope>
    <source>
        <strain evidence="5">DSM 23256</strain>
    </source>
</reference>
<dbReference type="PANTHER" id="PTHR43278">
    <property type="entry name" value="NAD(P)H-DEPENDENT FMN-CONTAINING OXIDOREDUCTASE YWQN-RELATED"/>
    <property type="match status" value="1"/>
</dbReference>
<dbReference type="Gene3D" id="3.40.50.360">
    <property type="match status" value="1"/>
</dbReference>
<dbReference type="InterPro" id="IPR051796">
    <property type="entry name" value="ISF_SsuE-like"/>
</dbReference>
<dbReference type="RefSeq" id="WP_093687612.1">
    <property type="nucleotide sequence ID" value="NZ_FNBU01000002.1"/>
</dbReference>
<dbReference type="EMBL" id="FNBU01000002">
    <property type="protein sequence ID" value="SDF09271.1"/>
    <property type="molecule type" value="Genomic_DNA"/>
</dbReference>
<evidence type="ECO:0000256" key="2">
    <source>
        <dbReference type="ARBA" id="ARBA00022643"/>
    </source>
</evidence>
<keyword evidence="2" id="KW-0288">FMN</keyword>
<organism evidence="4 5">
    <name type="scientific">Sporolituus thermophilus DSM 23256</name>
    <dbReference type="NCBI Taxonomy" id="1123285"/>
    <lineage>
        <taxon>Bacteria</taxon>
        <taxon>Bacillati</taxon>
        <taxon>Bacillota</taxon>
        <taxon>Negativicutes</taxon>
        <taxon>Selenomonadales</taxon>
        <taxon>Sporomusaceae</taxon>
        <taxon>Sporolituus</taxon>
    </lineage>
</organism>
<dbReference type="SUPFAM" id="SSF52218">
    <property type="entry name" value="Flavoproteins"/>
    <property type="match status" value="1"/>
</dbReference>
<dbReference type="STRING" id="1123285.SAMN05660235_00411"/>
<dbReference type="InterPro" id="IPR005025">
    <property type="entry name" value="FMN_Rdtase-like_dom"/>
</dbReference>
<dbReference type="InterPro" id="IPR029039">
    <property type="entry name" value="Flavoprotein-like_sf"/>
</dbReference>
<proteinExistence type="predicted"/>
<dbReference type="PANTHER" id="PTHR43278:SF2">
    <property type="entry name" value="IRON-SULFUR FLAVOPROTEIN"/>
    <property type="match status" value="1"/>
</dbReference>
<keyword evidence="1" id="KW-0285">Flavoprotein</keyword>
<feature type="domain" description="NADPH-dependent FMN reductase-like" evidence="3">
    <location>
        <begin position="1"/>
        <end position="151"/>
    </location>
</feature>
<evidence type="ECO:0000256" key="1">
    <source>
        <dbReference type="ARBA" id="ARBA00022630"/>
    </source>
</evidence>
<protein>
    <submittedName>
        <fullName evidence="4">Multimeric flavodoxin WrbA</fullName>
    </submittedName>
</protein>
<dbReference type="OrthoDB" id="9805976at2"/>
<accession>A0A1G7I970</accession>
<dbReference type="Pfam" id="PF03358">
    <property type="entry name" value="FMN_red"/>
    <property type="match status" value="1"/>
</dbReference>
<evidence type="ECO:0000313" key="5">
    <source>
        <dbReference type="Proteomes" id="UP000243333"/>
    </source>
</evidence>
<name>A0A1G7I970_9FIRM</name>
<dbReference type="Proteomes" id="UP000243333">
    <property type="component" value="Unassembled WGS sequence"/>
</dbReference>
<gene>
    <name evidence="4" type="ORF">SAMN05660235_00411</name>
</gene>
<sequence>MKVLGLVASARKLGNSEILVKEMLAALPDTVEKAMIRLPDLNIGQCQACYACLGADKSCIIGDDLQFLLDNIRTADAIIIGAPCYFLGTHTSLKVIGDRLISVLQNGDEFAGKKCIVVVTYGVAGWDGYAREATINFARFLHLDVVGSMAVQAANPGEAAKPEVLHKARLLAQRLVSGAEQTEEAAGCSCRECGSSLLKLSPDGTVHCPMCGAFGRLYLEGGQFTVQFGQREHSRFSLAGMKEHGALLEEIKGRYIASRNELYTLRQKYKQYDGWWIPPGKRR</sequence>
<evidence type="ECO:0000313" key="4">
    <source>
        <dbReference type="EMBL" id="SDF09271.1"/>
    </source>
</evidence>
<keyword evidence="5" id="KW-1185">Reference proteome</keyword>
<dbReference type="AlphaFoldDB" id="A0A1G7I970"/>
<dbReference type="GO" id="GO:0016491">
    <property type="term" value="F:oxidoreductase activity"/>
    <property type="evidence" value="ECO:0007669"/>
    <property type="project" value="InterPro"/>
</dbReference>